<dbReference type="Proteomes" id="UP000199180">
    <property type="component" value="Unassembled WGS sequence"/>
</dbReference>
<proteinExistence type="predicted"/>
<feature type="transmembrane region" description="Helical" evidence="1">
    <location>
        <begin position="198"/>
        <end position="218"/>
    </location>
</feature>
<keyword evidence="1" id="KW-0472">Membrane</keyword>
<feature type="transmembrane region" description="Helical" evidence="1">
    <location>
        <begin position="51"/>
        <end position="75"/>
    </location>
</feature>
<name>A0A1I0HV83_9RHOB</name>
<reference evidence="2 3" key="1">
    <citation type="submission" date="2016-10" db="EMBL/GenBank/DDBJ databases">
        <authorList>
            <person name="de Groot N.N."/>
        </authorList>
    </citation>
    <scope>NUCLEOTIDE SEQUENCE [LARGE SCALE GENOMIC DNA]</scope>
    <source>
        <strain evidence="2 3">DSM 17862</strain>
    </source>
</reference>
<dbReference type="EMBL" id="FOHO01000013">
    <property type="protein sequence ID" value="SET88041.1"/>
    <property type="molecule type" value="Genomic_DNA"/>
</dbReference>
<dbReference type="RefSeq" id="WP_090736686.1">
    <property type="nucleotide sequence ID" value="NZ_FOHO01000013.1"/>
</dbReference>
<feature type="transmembrane region" description="Helical" evidence="1">
    <location>
        <begin position="142"/>
        <end position="161"/>
    </location>
</feature>
<accession>A0A1I0HV83</accession>
<protein>
    <recommendedName>
        <fullName evidence="4">Tripartite tricarboxylate transporter TctB family protein</fullName>
    </recommendedName>
</protein>
<dbReference type="STRING" id="364199.SAMN04489858_1137"/>
<keyword evidence="1" id="KW-0812">Transmembrane</keyword>
<keyword evidence="3" id="KW-1185">Reference proteome</keyword>
<feature type="transmembrane region" description="Helical" evidence="1">
    <location>
        <begin position="12"/>
        <end position="31"/>
    </location>
</feature>
<sequence>MDEERLIMRARDFWASIALILLSLFFIWRTLDIPLSGGTQGGVKGVEWFNSAAIVPLGIFCAMLLLSVSLLVRSIREGGAARALDAAGLGWNGPEAMRFATLMAIFVFYVVALVPRVDFVISSGLLITALIFGYHTGDRGRMLLATAAVVVAGLAALLLHFPQAEWNAHGDDWIALAIWAGLVAWMLIVARGERVARITPLIAIAAPLVLICAMAFTFRQNVPNRGGLIFKQIEYHFYVTLRPLWRD</sequence>
<gene>
    <name evidence="2" type="ORF">SAMN04489858_1137</name>
</gene>
<evidence type="ECO:0000256" key="1">
    <source>
        <dbReference type="SAM" id="Phobius"/>
    </source>
</evidence>
<evidence type="ECO:0000313" key="2">
    <source>
        <dbReference type="EMBL" id="SET88041.1"/>
    </source>
</evidence>
<dbReference type="OrthoDB" id="7824936at2"/>
<organism evidence="2 3">
    <name type="scientific">Paracoccus homiensis</name>
    <dbReference type="NCBI Taxonomy" id="364199"/>
    <lineage>
        <taxon>Bacteria</taxon>
        <taxon>Pseudomonadati</taxon>
        <taxon>Pseudomonadota</taxon>
        <taxon>Alphaproteobacteria</taxon>
        <taxon>Rhodobacterales</taxon>
        <taxon>Paracoccaceae</taxon>
        <taxon>Paracoccus</taxon>
    </lineage>
</organism>
<keyword evidence="1" id="KW-1133">Transmembrane helix</keyword>
<evidence type="ECO:0008006" key="4">
    <source>
        <dbReference type="Google" id="ProtNLM"/>
    </source>
</evidence>
<dbReference type="AlphaFoldDB" id="A0A1I0HV83"/>
<evidence type="ECO:0000313" key="3">
    <source>
        <dbReference type="Proteomes" id="UP000199180"/>
    </source>
</evidence>
<feature type="transmembrane region" description="Helical" evidence="1">
    <location>
        <begin position="173"/>
        <end position="191"/>
    </location>
</feature>